<dbReference type="AlphaFoldDB" id="A0A0F9HLT6"/>
<sequence length="49" mass="5332">AINIPISDTFALRFAGMSLERDGYTENLAARASIGGGVHKVRVRDLWEG</sequence>
<protein>
    <submittedName>
        <fullName evidence="1">Uncharacterized protein</fullName>
    </submittedName>
</protein>
<dbReference type="EMBL" id="LAZR01024148">
    <property type="protein sequence ID" value="KKL76127.1"/>
    <property type="molecule type" value="Genomic_DNA"/>
</dbReference>
<organism evidence="1">
    <name type="scientific">marine sediment metagenome</name>
    <dbReference type="NCBI Taxonomy" id="412755"/>
    <lineage>
        <taxon>unclassified sequences</taxon>
        <taxon>metagenomes</taxon>
        <taxon>ecological metagenomes</taxon>
    </lineage>
</organism>
<comment type="caution">
    <text evidence="1">The sequence shown here is derived from an EMBL/GenBank/DDBJ whole genome shotgun (WGS) entry which is preliminary data.</text>
</comment>
<reference evidence="1" key="1">
    <citation type="journal article" date="2015" name="Nature">
        <title>Complex archaea that bridge the gap between prokaryotes and eukaryotes.</title>
        <authorList>
            <person name="Spang A."/>
            <person name="Saw J.H."/>
            <person name="Jorgensen S.L."/>
            <person name="Zaremba-Niedzwiedzka K."/>
            <person name="Martijn J."/>
            <person name="Lind A.E."/>
            <person name="van Eijk R."/>
            <person name="Schleper C."/>
            <person name="Guy L."/>
            <person name="Ettema T.J."/>
        </authorList>
    </citation>
    <scope>NUCLEOTIDE SEQUENCE</scope>
</reference>
<evidence type="ECO:0000313" key="1">
    <source>
        <dbReference type="EMBL" id="KKL76127.1"/>
    </source>
</evidence>
<name>A0A0F9HLT6_9ZZZZ</name>
<proteinExistence type="predicted"/>
<accession>A0A0F9HLT6</accession>
<feature type="non-terminal residue" evidence="1">
    <location>
        <position position="1"/>
    </location>
</feature>
<gene>
    <name evidence="1" type="ORF">LCGC14_2047980</name>
</gene>